<dbReference type="InterPro" id="IPR055290">
    <property type="entry name" value="At3g26010-like"/>
</dbReference>
<dbReference type="InterPro" id="IPR036047">
    <property type="entry name" value="F-box-like_dom_sf"/>
</dbReference>
<dbReference type="PANTHER" id="PTHR35546">
    <property type="entry name" value="F-BOX PROTEIN INTERACTION DOMAIN PROTEIN-RELATED"/>
    <property type="match status" value="1"/>
</dbReference>
<dbReference type="InterPro" id="IPR013187">
    <property type="entry name" value="F-box-assoc_dom_typ3"/>
</dbReference>
<feature type="domain" description="F-box" evidence="1">
    <location>
        <begin position="13"/>
        <end position="53"/>
    </location>
</feature>
<keyword evidence="2" id="KW-1185">Reference proteome</keyword>
<protein>
    <submittedName>
        <fullName evidence="3">F-box protein At5g49610</fullName>
    </submittedName>
</protein>
<evidence type="ECO:0000313" key="2">
    <source>
        <dbReference type="Proteomes" id="UP000504607"/>
    </source>
</evidence>
<dbReference type="OrthoDB" id="581708at2759"/>
<dbReference type="Proteomes" id="UP000504607">
    <property type="component" value="Chromosome 4"/>
</dbReference>
<dbReference type="SUPFAM" id="SSF81383">
    <property type="entry name" value="F-box domain"/>
    <property type="match status" value="1"/>
</dbReference>
<reference evidence="3" key="1">
    <citation type="submission" date="2025-08" db="UniProtKB">
        <authorList>
            <consortium name="RefSeq"/>
        </authorList>
    </citation>
    <scope>IDENTIFICATION</scope>
</reference>
<dbReference type="FunCoup" id="A0A6I9R6I3">
    <property type="interactions" value="2086"/>
</dbReference>
<name>A0A6I9R6I3_ELAGV</name>
<gene>
    <name evidence="3" type="primary">LOC105042833</name>
</gene>
<dbReference type="KEGG" id="egu:105042833"/>
<dbReference type="PANTHER" id="PTHR35546:SF130">
    <property type="entry name" value="EXPRESSED PROTEIN"/>
    <property type="match status" value="1"/>
</dbReference>
<dbReference type="NCBIfam" id="TIGR01640">
    <property type="entry name" value="F_box_assoc_1"/>
    <property type="match status" value="1"/>
</dbReference>
<accession>A0A6I9R6I3</accession>
<organism evidence="2 3">
    <name type="scientific">Elaeis guineensis var. tenera</name>
    <name type="common">Oil palm</name>
    <dbReference type="NCBI Taxonomy" id="51953"/>
    <lineage>
        <taxon>Eukaryota</taxon>
        <taxon>Viridiplantae</taxon>
        <taxon>Streptophyta</taxon>
        <taxon>Embryophyta</taxon>
        <taxon>Tracheophyta</taxon>
        <taxon>Spermatophyta</taxon>
        <taxon>Magnoliopsida</taxon>
        <taxon>Liliopsida</taxon>
        <taxon>Arecaceae</taxon>
        <taxon>Arecoideae</taxon>
        <taxon>Cocoseae</taxon>
        <taxon>Elaeidinae</taxon>
        <taxon>Elaeis</taxon>
    </lineage>
</organism>
<dbReference type="GeneID" id="105042833"/>
<dbReference type="Pfam" id="PF00646">
    <property type="entry name" value="F-box"/>
    <property type="match status" value="1"/>
</dbReference>
<dbReference type="InterPro" id="IPR001810">
    <property type="entry name" value="F-box_dom"/>
</dbReference>
<evidence type="ECO:0000313" key="3">
    <source>
        <dbReference type="RefSeq" id="XP_010918475.1"/>
    </source>
</evidence>
<proteinExistence type="predicted"/>
<dbReference type="Pfam" id="PF08268">
    <property type="entry name" value="FBA_3"/>
    <property type="match status" value="1"/>
</dbReference>
<evidence type="ECO:0000259" key="1">
    <source>
        <dbReference type="SMART" id="SM00256"/>
    </source>
</evidence>
<dbReference type="InParanoid" id="A0A6I9R6I3"/>
<dbReference type="RefSeq" id="XP_010918475.1">
    <property type="nucleotide sequence ID" value="XM_010920173.1"/>
</dbReference>
<sequence>MAHTTMKPPPTKLVDDLVVEILSRVPAKSLMRFQCISRAWLAFTSDIYYRTKLPATMSGLFYTISTWNADTSWSSDIQYLSLSVDRTIDTTLSFLPPLQNLDILDSCNGLLLCKSCNAKSEDDCYYVCNPATKKWITLPKPDESLDNFFLAFDPQVSHHFHVLHFDDGVKRTRTKLEIFSSKTGEWVHSQVHWEDNMAYMLSFPGVFFDGIVHMLSAEDYVLGFDHKGNICSKIKLPETESFGNKWIGCSGGYLNLAFKREDKIKFWILKDYCNNEWVLKHSMDVETIPHKERSKTVDPEFYLQDFDYFDIVAFHPDLDVVFLQVGDELLAYHLNTARTEELVSLRCEWLAKFYTYSPCLLDSFGGI</sequence>
<dbReference type="InterPro" id="IPR017451">
    <property type="entry name" value="F-box-assoc_interact_dom"/>
</dbReference>
<dbReference type="SMART" id="SM00256">
    <property type="entry name" value="FBOX"/>
    <property type="match status" value="1"/>
</dbReference>
<dbReference type="AlphaFoldDB" id="A0A6I9R6I3"/>